<dbReference type="SUPFAM" id="SSF81321">
    <property type="entry name" value="Family A G protein-coupled receptor-like"/>
    <property type="match status" value="2"/>
</dbReference>
<dbReference type="PROSITE" id="PS50262">
    <property type="entry name" value="G_PROTEIN_RECEP_F1_2"/>
    <property type="match status" value="1"/>
</dbReference>
<dbReference type="InterPro" id="IPR017452">
    <property type="entry name" value="GPCR_Rhodpsn_7TM"/>
</dbReference>
<reference evidence="14" key="1">
    <citation type="submission" date="2020-05" db="UniProtKB">
        <authorList>
            <consortium name="EnsemblMetazoa"/>
        </authorList>
    </citation>
    <scope>IDENTIFICATION</scope>
    <source>
        <strain evidence="14">Jacobina</strain>
    </source>
</reference>
<evidence type="ECO:0000259" key="13">
    <source>
        <dbReference type="PROSITE" id="PS50262"/>
    </source>
</evidence>
<evidence type="ECO:0000256" key="2">
    <source>
        <dbReference type="ARBA" id="ARBA00010663"/>
    </source>
</evidence>
<accession>A0A1B0GLH7</accession>
<keyword evidence="15" id="KW-1185">Reference proteome</keyword>
<feature type="compositionally biased region" description="Basic residues" evidence="11">
    <location>
        <begin position="515"/>
        <end position="526"/>
    </location>
</feature>
<dbReference type="GO" id="GO:0043410">
    <property type="term" value="P:positive regulation of MAPK cascade"/>
    <property type="evidence" value="ECO:0007669"/>
    <property type="project" value="TreeGrafter"/>
</dbReference>
<dbReference type="EMBL" id="AJWK01035019">
    <property type="status" value="NOT_ANNOTATED_CDS"/>
    <property type="molecule type" value="Genomic_DNA"/>
</dbReference>
<dbReference type="AlphaFoldDB" id="A0A1B0GLH7"/>
<feature type="transmembrane region" description="Helical" evidence="12">
    <location>
        <begin position="93"/>
        <end position="112"/>
    </location>
</feature>
<evidence type="ECO:0000313" key="15">
    <source>
        <dbReference type="Proteomes" id="UP000092461"/>
    </source>
</evidence>
<dbReference type="PANTHER" id="PTHR24248:SF66">
    <property type="entry name" value="OCTOPAMINE RECEPTOR BETA-3R"/>
    <property type="match status" value="1"/>
</dbReference>
<organism evidence="14 15">
    <name type="scientific">Lutzomyia longipalpis</name>
    <name type="common">Sand fly</name>
    <dbReference type="NCBI Taxonomy" id="7200"/>
    <lineage>
        <taxon>Eukaryota</taxon>
        <taxon>Metazoa</taxon>
        <taxon>Ecdysozoa</taxon>
        <taxon>Arthropoda</taxon>
        <taxon>Hexapoda</taxon>
        <taxon>Insecta</taxon>
        <taxon>Pterygota</taxon>
        <taxon>Neoptera</taxon>
        <taxon>Endopterygota</taxon>
        <taxon>Diptera</taxon>
        <taxon>Nematocera</taxon>
        <taxon>Psychodoidea</taxon>
        <taxon>Psychodidae</taxon>
        <taxon>Lutzomyia</taxon>
        <taxon>Lutzomyia</taxon>
    </lineage>
</organism>
<feature type="transmembrane region" description="Helical" evidence="12">
    <location>
        <begin position="895"/>
        <end position="918"/>
    </location>
</feature>
<keyword evidence="4 10" id="KW-0812">Transmembrane</keyword>
<evidence type="ECO:0000256" key="1">
    <source>
        <dbReference type="ARBA" id="ARBA00004651"/>
    </source>
</evidence>
<dbReference type="SMART" id="SM01381">
    <property type="entry name" value="7TM_GPCR_Srsx"/>
    <property type="match status" value="1"/>
</dbReference>
<evidence type="ECO:0000256" key="3">
    <source>
        <dbReference type="ARBA" id="ARBA00022475"/>
    </source>
</evidence>
<dbReference type="Gene3D" id="1.20.1070.10">
    <property type="entry name" value="Rhodopsin 7-helix transmembrane proteins"/>
    <property type="match status" value="2"/>
</dbReference>
<feature type="compositionally biased region" description="Low complexity" evidence="11">
    <location>
        <begin position="802"/>
        <end position="812"/>
    </location>
</feature>
<dbReference type="PRINTS" id="PR00237">
    <property type="entry name" value="GPCRRHODOPSN"/>
</dbReference>
<dbReference type="VEuPathDB" id="VectorBase:LLONM1_006537"/>
<dbReference type="GO" id="GO:0004989">
    <property type="term" value="F:octopamine receptor activity"/>
    <property type="evidence" value="ECO:0007669"/>
    <property type="project" value="TreeGrafter"/>
</dbReference>
<evidence type="ECO:0000256" key="5">
    <source>
        <dbReference type="ARBA" id="ARBA00022989"/>
    </source>
</evidence>
<keyword evidence="6 10" id="KW-0297">G-protein coupled receptor</keyword>
<feature type="transmembrane region" description="Helical" evidence="12">
    <location>
        <begin position="221"/>
        <end position="242"/>
    </location>
</feature>
<proteinExistence type="inferred from homology"/>
<evidence type="ECO:0000256" key="12">
    <source>
        <dbReference type="SAM" id="Phobius"/>
    </source>
</evidence>
<name>A0A1B0GLH7_LUTLO</name>
<dbReference type="GO" id="GO:0005886">
    <property type="term" value="C:plasma membrane"/>
    <property type="evidence" value="ECO:0007669"/>
    <property type="project" value="UniProtKB-SubCell"/>
</dbReference>
<dbReference type="Proteomes" id="UP000092461">
    <property type="component" value="Unassembled WGS sequence"/>
</dbReference>
<evidence type="ECO:0000313" key="14">
    <source>
        <dbReference type="EnsemblMetazoa" id="LLOJ009966-PA"/>
    </source>
</evidence>
<keyword evidence="5 12" id="KW-1133">Transmembrane helix</keyword>
<keyword evidence="8 10" id="KW-0675">Receptor</keyword>
<feature type="region of interest" description="Disordered" evidence="11">
    <location>
        <begin position="736"/>
        <end position="825"/>
    </location>
</feature>
<dbReference type="InterPro" id="IPR000276">
    <property type="entry name" value="GPCR_Rhodpsn"/>
</dbReference>
<keyword evidence="9 10" id="KW-0807">Transducer</keyword>
<keyword evidence="7 12" id="KW-0472">Membrane</keyword>
<dbReference type="PANTHER" id="PTHR24248">
    <property type="entry name" value="ADRENERGIC RECEPTOR-RELATED G-PROTEIN COUPLED RECEPTOR"/>
    <property type="match status" value="1"/>
</dbReference>
<dbReference type="EMBL" id="AJWK01035020">
    <property type="status" value="NOT_ANNOTATED_CDS"/>
    <property type="molecule type" value="Genomic_DNA"/>
</dbReference>
<dbReference type="EMBL" id="AJWK01035021">
    <property type="status" value="NOT_ANNOTATED_CDS"/>
    <property type="molecule type" value="Genomic_DNA"/>
</dbReference>
<feature type="transmembrane region" description="Helical" evidence="12">
    <location>
        <begin position="173"/>
        <end position="197"/>
    </location>
</feature>
<evidence type="ECO:0000256" key="8">
    <source>
        <dbReference type="ARBA" id="ARBA00023170"/>
    </source>
</evidence>
<feature type="transmembrane region" description="Helical" evidence="12">
    <location>
        <begin position="869"/>
        <end position="889"/>
    </location>
</feature>
<evidence type="ECO:0000256" key="10">
    <source>
        <dbReference type="RuleBase" id="RU000688"/>
    </source>
</evidence>
<protein>
    <recommendedName>
        <fullName evidence="13">G-protein coupled receptors family 1 profile domain-containing protein</fullName>
    </recommendedName>
</protein>
<comment type="similarity">
    <text evidence="2 10">Belongs to the G-protein coupled receptor 1 family.</text>
</comment>
<feature type="compositionally biased region" description="Polar residues" evidence="11">
    <location>
        <begin position="535"/>
        <end position="546"/>
    </location>
</feature>
<evidence type="ECO:0000256" key="7">
    <source>
        <dbReference type="ARBA" id="ARBA00023136"/>
    </source>
</evidence>
<feature type="compositionally biased region" description="Polar residues" evidence="11">
    <location>
        <begin position="813"/>
        <end position="825"/>
    </location>
</feature>
<feature type="transmembrane region" description="Helical" evidence="12">
    <location>
        <begin position="132"/>
        <end position="152"/>
    </location>
</feature>
<evidence type="ECO:0000256" key="11">
    <source>
        <dbReference type="SAM" id="MobiDB-lite"/>
    </source>
</evidence>
<feature type="region of interest" description="Disordered" evidence="11">
    <location>
        <begin position="515"/>
        <end position="562"/>
    </location>
</feature>
<sequence length="948" mass="105474">MIKEMSLVTTDVPQQHDNFTVQSSDSRFIGPNSSTSIIERITAADEDNSKLFIIVLCIKGFIFGTIILGAVLGNALVIISVRRNRKLRVITNYFVVSLAMADMLVALCAMTFNASVELSGRWLFGAFMCNVWNSLDVYFSTASILHLCCISVDRYYAIVRPLEYPLNMTHRTVFLMLANVWLLPALISFTPIFLGWYTTKEHLDWMKENPDTCIFIVNKTYAIISSSVSFWIPGVVMITMYCRIYREAVRQRKALSRTSSNILLNSVHLAHTQHNMHHTHHMNYLHPSDCDLDLTLKQLRRDSHSSVSNVEIQVFPSTEKDDELRVPSPIPPRRLSRSSIDLRDLELQHEKMSHTDSAPSIVGIDKYLKSSDIATAAAPETQQLPTALLFKTNLIRHPLDYLHSSLNGRSRKNASSTADDASKASCDNIDEVSFGKDSKENFKYTKVPFGALSDSDFLALKHKPDTNVTSTLSDSEFLISCSPSGGNKVKKANVKSEMAITIKTDVIKNLIGRGKKSSLSHQHRTRVFSDGNFEDASTQKRNTTKQSRPRVLSEGNEARNDAAFAPERQSDTPDILIGLLNFGDNEERQFSIDSCGDVDGQFVENLLSEAPKVAPNNVNISMIDFMNSSTNATQKREEGHPRSTDVVLISDMVSPNKFLLMDLNEEEHKISSSGILEPIRQSLHSDDLLDAAVAFTPITFNAPHLSNASTLSLDIVTGSATHPPILNAKPEIIMDSTLNTSSPPAPETADGDGQFRRESMDESSGMKLKSPSALLRRDETGARLRRPSAVTYDENNEGNDGTAARRSTSSASPQHNTYSTPSATTSQIRRGGICVVIDDESGCWEEQDSTAIKRGSVRQTKGWRAEHKAARTLGIIMGVYVITTLCGEACPCPDIVVAVLFWIGYFNSTLNPLIYAYFNRDFREAFKNTLQCVFPCWMKKSPYSAYYV</sequence>
<keyword evidence="3" id="KW-1003">Cell membrane</keyword>
<dbReference type="VEuPathDB" id="VectorBase:LLOJ009966"/>
<feature type="domain" description="G-protein coupled receptors family 1 profile" evidence="13">
    <location>
        <begin position="73"/>
        <end position="264"/>
    </location>
</feature>
<evidence type="ECO:0000256" key="9">
    <source>
        <dbReference type="ARBA" id="ARBA00023224"/>
    </source>
</evidence>
<feature type="transmembrane region" description="Helical" evidence="12">
    <location>
        <begin position="51"/>
        <end position="81"/>
    </location>
</feature>
<dbReference type="PROSITE" id="PS00237">
    <property type="entry name" value="G_PROTEIN_RECEP_F1_1"/>
    <property type="match status" value="1"/>
</dbReference>
<comment type="subcellular location">
    <subcellularLocation>
        <location evidence="1">Cell membrane</location>
        <topology evidence="1">Multi-pass membrane protein</topology>
    </subcellularLocation>
</comment>
<evidence type="ECO:0000256" key="4">
    <source>
        <dbReference type="ARBA" id="ARBA00022692"/>
    </source>
</evidence>
<dbReference type="GO" id="GO:0071880">
    <property type="term" value="P:adenylate cyclase-activating adrenergic receptor signaling pathway"/>
    <property type="evidence" value="ECO:0007669"/>
    <property type="project" value="TreeGrafter"/>
</dbReference>
<dbReference type="Pfam" id="PF00001">
    <property type="entry name" value="7tm_1"/>
    <property type="match status" value="1"/>
</dbReference>
<evidence type="ECO:0000256" key="6">
    <source>
        <dbReference type="ARBA" id="ARBA00023040"/>
    </source>
</evidence>
<dbReference type="EnsemblMetazoa" id="LLOJ009966-RA">
    <property type="protein sequence ID" value="LLOJ009966-PA"/>
    <property type="gene ID" value="LLOJ009966"/>
</dbReference>